<keyword evidence="1 4" id="KW-0418">Kinase</keyword>
<feature type="binding site" evidence="1">
    <location>
        <position position="248"/>
    </location>
    <ligand>
        <name>substrate</name>
    </ligand>
</feature>
<dbReference type="GO" id="GO:0000287">
    <property type="term" value="F:magnesium ion binding"/>
    <property type="evidence" value="ECO:0007669"/>
    <property type="project" value="UniProtKB-UniRule"/>
</dbReference>
<feature type="binding site" evidence="1">
    <location>
        <position position="34"/>
    </location>
    <ligand>
        <name>Mg(2+)</name>
        <dbReference type="ChEBI" id="CHEBI:18420"/>
        <label>4</label>
    </ligand>
</feature>
<reference evidence="4" key="2">
    <citation type="journal article" date="2021" name="PeerJ">
        <title>Extensive microbial diversity within the chicken gut microbiome revealed by metagenomics and culture.</title>
        <authorList>
            <person name="Gilroy R."/>
            <person name="Ravi A."/>
            <person name="Getino M."/>
            <person name="Pursley I."/>
            <person name="Horton D.L."/>
            <person name="Alikhan N.F."/>
            <person name="Baker D."/>
            <person name="Gharbi K."/>
            <person name="Hall N."/>
            <person name="Watson M."/>
            <person name="Adriaenssens E.M."/>
            <person name="Foster-Nyarko E."/>
            <person name="Jarju S."/>
            <person name="Secka A."/>
            <person name="Antonio M."/>
            <person name="Oren A."/>
            <person name="Chaudhuri R.R."/>
            <person name="La Ragione R."/>
            <person name="Hildebrand F."/>
            <person name="Pallen M.J."/>
        </authorList>
    </citation>
    <scope>NUCLEOTIDE SEQUENCE</scope>
    <source>
        <strain evidence="4">CHK152-2994</strain>
    </source>
</reference>
<feature type="binding site" evidence="1">
    <location>
        <position position="22"/>
    </location>
    <ligand>
        <name>Mg(2+)</name>
        <dbReference type="ChEBI" id="CHEBI:18420"/>
        <label>3</label>
    </ligand>
</feature>
<comment type="caution">
    <text evidence="1">Lacks conserved residue(s) required for the propagation of feature annotation.</text>
</comment>
<keyword evidence="1" id="KW-0784">Thiamine biosynthesis</keyword>
<dbReference type="SUPFAM" id="SSF55326">
    <property type="entry name" value="PurM N-terminal domain-like"/>
    <property type="match status" value="1"/>
</dbReference>
<feature type="binding site" evidence="1">
    <location>
        <position position="36"/>
    </location>
    <ligand>
        <name>Mg(2+)</name>
        <dbReference type="ChEBI" id="CHEBI:18420"/>
        <label>2</label>
    </ligand>
</feature>
<evidence type="ECO:0000259" key="3">
    <source>
        <dbReference type="Pfam" id="PF02769"/>
    </source>
</evidence>
<comment type="pathway">
    <text evidence="1">Cofactor biosynthesis; thiamine diphosphate biosynthesis; thiamine diphosphate from thiamine phosphate: step 1/1.</text>
</comment>
<evidence type="ECO:0000256" key="1">
    <source>
        <dbReference type="HAMAP-Rule" id="MF_02128"/>
    </source>
</evidence>
<dbReference type="GO" id="GO:0009228">
    <property type="term" value="P:thiamine biosynthetic process"/>
    <property type="evidence" value="ECO:0007669"/>
    <property type="project" value="UniProtKB-KW"/>
</dbReference>
<dbReference type="SUPFAM" id="SSF56042">
    <property type="entry name" value="PurM C-terminal domain-like"/>
    <property type="match status" value="1"/>
</dbReference>
<keyword evidence="1 4" id="KW-0808">Transferase</keyword>
<dbReference type="InterPro" id="IPR036921">
    <property type="entry name" value="PurM-like_N_sf"/>
</dbReference>
<feature type="binding site" evidence="1">
    <location>
        <position position="95"/>
    </location>
    <ligand>
        <name>ATP</name>
        <dbReference type="ChEBI" id="CHEBI:30616"/>
    </ligand>
</feature>
<gene>
    <name evidence="1 4" type="primary">thiL</name>
    <name evidence="4" type="ORF">IAD41_04515</name>
</gene>
<keyword evidence="1" id="KW-0460">Magnesium</keyword>
<name>A0A9D1FVM8_9BACT</name>
<dbReference type="InterPro" id="IPR016188">
    <property type="entry name" value="PurM-like_N"/>
</dbReference>
<dbReference type="CDD" id="cd02194">
    <property type="entry name" value="ThiL"/>
    <property type="match status" value="1"/>
</dbReference>
<dbReference type="HAMAP" id="MF_02128">
    <property type="entry name" value="TMP_kinase"/>
    <property type="match status" value="1"/>
</dbReference>
<comment type="function">
    <text evidence="1">Catalyzes the ATP-dependent phosphorylation of thiamine-monophosphate (TMP) to form thiamine-pyrophosphate (TPP), the active form of vitamin B1.</text>
</comment>
<evidence type="ECO:0000313" key="4">
    <source>
        <dbReference type="EMBL" id="HIS82850.1"/>
    </source>
</evidence>
<feature type="binding site" evidence="1">
    <location>
        <position position="65"/>
    </location>
    <ligand>
        <name>Mg(2+)</name>
        <dbReference type="ChEBI" id="CHEBI:18420"/>
        <label>2</label>
    </ligand>
</feature>
<keyword evidence="1" id="KW-0479">Metal-binding</keyword>
<evidence type="ECO:0000313" key="5">
    <source>
        <dbReference type="Proteomes" id="UP000824139"/>
    </source>
</evidence>
<dbReference type="EC" id="2.7.4.16" evidence="1"/>
<dbReference type="Pfam" id="PF00586">
    <property type="entry name" value="AIRS"/>
    <property type="match status" value="1"/>
</dbReference>
<dbReference type="Gene3D" id="3.90.650.10">
    <property type="entry name" value="PurM-like C-terminal domain"/>
    <property type="match status" value="1"/>
</dbReference>
<feature type="binding site" evidence="1">
    <location>
        <position position="202"/>
    </location>
    <ligand>
        <name>ATP</name>
        <dbReference type="ChEBI" id="CHEBI:30616"/>
    </ligand>
</feature>
<feature type="binding site" evidence="1">
    <location>
        <position position="65"/>
    </location>
    <ligand>
        <name>Mg(2+)</name>
        <dbReference type="ChEBI" id="CHEBI:18420"/>
        <label>3</label>
    </ligand>
</feature>
<dbReference type="AlphaFoldDB" id="A0A9D1FVM8"/>
<feature type="binding site" evidence="1">
    <location>
        <position position="111"/>
    </location>
    <ligand>
        <name>Mg(2+)</name>
        <dbReference type="ChEBI" id="CHEBI:18420"/>
        <label>1</label>
    </ligand>
</feature>
<feature type="domain" description="PurM-like C-terminal" evidence="3">
    <location>
        <begin position="140"/>
        <end position="261"/>
    </location>
</feature>
<feature type="binding site" evidence="1">
    <location>
        <position position="297"/>
    </location>
    <ligand>
        <name>substrate</name>
    </ligand>
</feature>
<dbReference type="PIRSF" id="PIRSF005303">
    <property type="entry name" value="Thiam_monoph_kin"/>
    <property type="match status" value="1"/>
</dbReference>
<feature type="binding site" evidence="1">
    <location>
        <position position="203"/>
    </location>
    <ligand>
        <name>Mg(2+)</name>
        <dbReference type="ChEBI" id="CHEBI:18420"/>
        <label>5</label>
    </ligand>
</feature>
<comment type="similarity">
    <text evidence="1">Belongs to the thiamine-monophosphate kinase family.</text>
</comment>
<dbReference type="InterPro" id="IPR010918">
    <property type="entry name" value="PurM-like_C_dom"/>
</dbReference>
<dbReference type="PANTHER" id="PTHR30270:SF0">
    <property type="entry name" value="THIAMINE-MONOPHOSPHATE KINASE"/>
    <property type="match status" value="1"/>
</dbReference>
<sequence length="304" mass="33635">MKEKELINIIKSTLNSSFIGDDCAYLKDLGIVITQDSLVEDIHFKTDYTTPFKLGWKAAAVNISDICASGAEPKYLTIALSLPKEISCGFVEEFYKGVKAVSKDVQVVGGDITGSDKIFISVTAIGRCGDLRISSRSNARPGQKIIVSGEHGSSGAGLRLLMNGQSKPQKFLDAHLLPVPQFEFSKQISENIKEDYAMMDTSDGLMDALSQVAGASNVNLFIDFDKIPFDKDLKMFKDYRDLIFFGGEDYQLIAAVPPEIAKNFTIIGEVRPGFGVTVKFENEEKLFSQEEVEEKLFNHFKNEL</sequence>
<dbReference type="GO" id="GO:0005524">
    <property type="term" value="F:ATP binding"/>
    <property type="evidence" value="ECO:0007669"/>
    <property type="project" value="UniProtKB-UniRule"/>
</dbReference>
<protein>
    <recommendedName>
        <fullName evidence="1">Thiamine-monophosphate kinase</fullName>
        <shortName evidence="1">TMP kinase</shortName>
        <shortName evidence="1">Thiamine-phosphate kinase</shortName>
        <ecNumber evidence="1">2.7.4.16</ecNumber>
    </recommendedName>
</protein>
<dbReference type="InterPro" id="IPR006283">
    <property type="entry name" value="ThiL-like"/>
</dbReference>
<comment type="caution">
    <text evidence="4">The sequence shown here is derived from an EMBL/GenBank/DDBJ whole genome shotgun (WGS) entry which is preliminary data.</text>
</comment>
<dbReference type="EMBL" id="DVJO01000096">
    <property type="protein sequence ID" value="HIS82850.1"/>
    <property type="molecule type" value="Genomic_DNA"/>
</dbReference>
<organism evidence="4 5">
    <name type="scientific">Candidatus Scatenecus faecavium</name>
    <dbReference type="NCBI Taxonomy" id="2840915"/>
    <lineage>
        <taxon>Bacteria</taxon>
        <taxon>Candidatus Scatenecus</taxon>
    </lineage>
</organism>
<feature type="binding site" evidence="1">
    <location>
        <position position="136"/>
    </location>
    <ligand>
        <name>ATP</name>
        <dbReference type="ChEBI" id="CHEBI:30616"/>
    </ligand>
</feature>
<dbReference type="GO" id="GO:0009030">
    <property type="term" value="F:thiamine-phosphate kinase activity"/>
    <property type="evidence" value="ECO:0007669"/>
    <property type="project" value="UniProtKB-UniRule"/>
</dbReference>
<dbReference type="Pfam" id="PF02769">
    <property type="entry name" value="AIRS_C"/>
    <property type="match status" value="1"/>
</dbReference>
<keyword evidence="1" id="KW-0547">Nucleotide-binding</keyword>
<feature type="binding site" evidence="1">
    <location>
        <position position="22"/>
    </location>
    <ligand>
        <name>Mg(2+)</name>
        <dbReference type="ChEBI" id="CHEBI:18420"/>
        <label>4</label>
    </ligand>
</feature>
<dbReference type="PANTHER" id="PTHR30270">
    <property type="entry name" value="THIAMINE-MONOPHOSPHATE KINASE"/>
    <property type="match status" value="1"/>
</dbReference>
<feature type="binding site" evidence="1">
    <location>
        <position position="65"/>
    </location>
    <ligand>
        <name>Mg(2+)</name>
        <dbReference type="ChEBI" id="CHEBI:18420"/>
        <label>4</label>
    </ligand>
</feature>
<comment type="catalytic activity">
    <reaction evidence="1">
        <text>thiamine phosphate + ATP = thiamine diphosphate + ADP</text>
        <dbReference type="Rhea" id="RHEA:15913"/>
        <dbReference type="ChEBI" id="CHEBI:30616"/>
        <dbReference type="ChEBI" id="CHEBI:37575"/>
        <dbReference type="ChEBI" id="CHEBI:58937"/>
        <dbReference type="ChEBI" id="CHEBI:456216"/>
        <dbReference type="EC" id="2.7.4.16"/>
    </reaction>
</comment>
<dbReference type="InterPro" id="IPR036676">
    <property type="entry name" value="PurM-like_C_sf"/>
</dbReference>
<proteinExistence type="inferred from homology"/>
<dbReference type="Proteomes" id="UP000824139">
    <property type="component" value="Unassembled WGS sequence"/>
</dbReference>
<feature type="binding site" evidence="1">
    <location>
        <position position="43"/>
    </location>
    <ligand>
        <name>substrate</name>
    </ligand>
</feature>
<keyword evidence="1" id="KW-0067">ATP-binding</keyword>
<feature type="binding site" evidence="1">
    <location>
        <position position="200"/>
    </location>
    <ligand>
        <name>Mg(2+)</name>
        <dbReference type="ChEBI" id="CHEBI:18420"/>
        <label>3</label>
    </ligand>
</feature>
<feature type="domain" description="PurM-like N-terminal" evidence="2">
    <location>
        <begin position="20"/>
        <end position="127"/>
    </location>
</feature>
<feature type="binding site" evidence="1">
    <location>
        <position position="36"/>
    </location>
    <ligand>
        <name>Mg(2+)</name>
        <dbReference type="ChEBI" id="CHEBI:18420"/>
        <label>1</label>
    </ligand>
</feature>
<dbReference type="Gene3D" id="3.30.1330.10">
    <property type="entry name" value="PurM-like, N-terminal domain"/>
    <property type="match status" value="1"/>
</dbReference>
<feature type="binding site" evidence="1">
    <location>
        <begin position="110"/>
        <end position="111"/>
    </location>
    <ligand>
        <name>ATP</name>
        <dbReference type="ChEBI" id="CHEBI:30616"/>
    </ligand>
</feature>
<evidence type="ECO:0000259" key="2">
    <source>
        <dbReference type="Pfam" id="PF00586"/>
    </source>
</evidence>
<dbReference type="NCBIfam" id="TIGR01379">
    <property type="entry name" value="thiL"/>
    <property type="match status" value="1"/>
</dbReference>
<accession>A0A9D1FVM8</accession>
<comment type="miscellaneous">
    <text evidence="1">Reaction mechanism of ThiL seems to utilize a direct, inline transfer of the gamma-phosphate of ATP to TMP rather than a phosphorylated enzyme intermediate.</text>
</comment>
<reference evidence="4" key="1">
    <citation type="submission" date="2020-10" db="EMBL/GenBank/DDBJ databases">
        <authorList>
            <person name="Gilroy R."/>
        </authorList>
    </citation>
    <scope>NUCLEOTIDE SEQUENCE</scope>
    <source>
        <strain evidence="4">CHK152-2994</strain>
    </source>
</reference>
<dbReference type="GO" id="GO:0009229">
    <property type="term" value="P:thiamine diphosphate biosynthetic process"/>
    <property type="evidence" value="ECO:0007669"/>
    <property type="project" value="UniProtKB-UniRule"/>
</dbReference>